<accession>A0A087U5U8</accession>
<keyword evidence="2" id="KW-1185">Reference proteome</keyword>
<dbReference type="EMBL" id="KK118329">
    <property type="protein sequence ID" value="KFM72737.1"/>
    <property type="molecule type" value="Genomic_DNA"/>
</dbReference>
<sequence>MASRSEGCPLDRETQRRRGFFGVSRALHFPQPV</sequence>
<evidence type="ECO:0000313" key="1">
    <source>
        <dbReference type="EMBL" id="KFM72737.1"/>
    </source>
</evidence>
<reference evidence="1 2" key="1">
    <citation type="submission" date="2013-11" db="EMBL/GenBank/DDBJ databases">
        <title>Genome sequencing of Stegodyphus mimosarum.</title>
        <authorList>
            <person name="Bechsgaard J."/>
        </authorList>
    </citation>
    <scope>NUCLEOTIDE SEQUENCE [LARGE SCALE GENOMIC DNA]</scope>
</reference>
<feature type="non-terminal residue" evidence="1">
    <location>
        <position position="33"/>
    </location>
</feature>
<evidence type="ECO:0000313" key="2">
    <source>
        <dbReference type="Proteomes" id="UP000054359"/>
    </source>
</evidence>
<dbReference type="AlphaFoldDB" id="A0A087U5U8"/>
<gene>
    <name evidence="1" type="ORF">X975_03724</name>
</gene>
<dbReference type="Proteomes" id="UP000054359">
    <property type="component" value="Unassembled WGS sequence"/>
</dbReference>
<protein>
    <submittedName>
        <fullName evidence="1">Uncharacterized protein</fullName>
    </submittedName>
</protein>
<proteinExistence type="predicted"/>
<name>A0A087U5U8_STEMI</name>
<organism evidence="1 2">
    <name type="scientific">Stegodyphus mimosarum</name>
    <name type="common">African social velvet spider</name>
    <dbReference type="NCBI Taxonomy" id="407821"/>
    <lineage>
        <taxon>Eukaryota</taxon>
        <taxon>Metazoa</taxon>
        <taxon>Ecdysozoa</taxon>
        <taxon>Arthropoda</taxon>
        <taxon>Chelicerata</taxon>
        <taxon>Arachnida</taxon>
        <taxon>Araneae</taxon>
        <taxon>Araneomorphae</taxon>
        <taxon>Entelegynae</taxon>
        <taxon>Eresoidea</taxon>
        <taxon>Eresidae</taxon>
        <taxon>Stegodyphus</taxon>
    </lineage>
</organism>